<dbReference type="AlphaFoldDB" id="A0A286RJ22"/>
<dbReference type="KEGG" id="ttf:THTE_3356"/>
<evidence type="ECO:0000313" key="2">
    <source>
        <dbReference type="Proteomes" id="UP000215086"/>
    </source>
</evidence>
<organism evidence="1 2">
    <name type="scientific">Thermogutta terrifontis</name>
    <dbReference type="NCBI Taxonomy" id="1331910"/>
    <lineage>
        <taxon>Bacteria</taxon>
        <taxon>Pseudomonadati</taxon>
        <taxon>Planctomycetota</taxon>
        <taxon>Planctomycetia</taxon>
        <taxon>Pirellulales</taxon>
        <taxon>Thermoguttaceae</taxon>
        <taxon>Thermogutta</taxon>
    </lineage>
</organism>
<reference evidence="1 2" key="1">
    <citation type="journal article" name="Front. Microbiol.">
        <title>Sugar Metabolism of the First Thermophilic Planctomycete Thermogutta terrifontis: Comparative Genomic and Transcriptomic Approaches.</title>
        <authorList>
            <person name="Elcheninov A.G."/>
            <person name="Menzel P."/>
            <person name="Gudbergsdottir S.R."/>
            <person name="Slesarev A.I."/>
            <person name="Kadnikov V.V."/>
            <person name="Krogh A."/>
            <person name="Bonch-Osmolovskaya E.A."/>
            <person name="Peng X."/>
            <person name="Kublanov I.V."/>
        </authorList>
    </citation>
    <scope>NUCLEOTIDE SEQUENCE [LARGE SCALE GENOMIC DNA]</scope>
    <source>
        <strain evidence="1 2">R1</strain>
    </source>
</reference>
<sequence>MFRPITNVMLNGDLQRHCSALATRSLRQKIGDQFIQQGLVRLDAGAELLVRLEPSLCLMPRQDFCVSAMPTVQPIEENGHRVWLEVNALGQPLVMR</sequence>
<proteinExistence type="predicted"/>
<name>A0A286RJ22_9BACT</name>
<accession>A0A286RJ22</accession>
<keyword evidence="2" id="KW-1185">Reference proteome</keyword>
<dbReference type="EMBL" id="CP018477">
    <property type="protein sequence ID" value="ASV75958.1"/>
    <property type="molecule type" value="Genomic_DNA"/>
</dbReference>
<evidence type="ECO:0000313" key="1">
    <source>
        <dbReference type="EMBL" id="ASV75958.1"/>
    </source>
</evidence>
<dbReference type="Proteomes" id="UP000215086">
    <property type="component" value="Chromosome"/>
</dbReference>
<gene>
    <name evidence="1" type="ORF">THTE_3356</name>
</gene>
<protein>
    <submittedName>
        <fullName evidence="1">Uncharacterized protein</fullName>
    </submittedName>
</protein>